<evidence type="ECO:0000313" key="9">
    <source>
        <dbReference type="Proteomes" id="UP000095287"/>
    </source>
</evidence>
<keyword evidence="1 6" id="KW-0645">Protease</keyword>
<dbReference type="GO" id="GO:0004222">
    <property type="term" value="F:metalloendopeptidase activity"/>
    <property type="evidence" value="ECO:0007669"/>
    <property type="project" value="UniProtKB-UniRule"/>
</dbReference>
<organism evidence="9 10">
    <name type="scientific">Steinernema glaseri</name>
    <dbReference type="NCBI Taxonomy" id="37863"/>
    <lineage>
        <taxon>Eukaryota</taxon>
        <taxon>Metazoa</taxon>
        <taxon>Ecdysozoa</taxon>
        <taxon>Nematoda</taxon>
        <taxon>Chromadorea</taxon>
        <taxon>Rhabditida</taxon>
        <taxon>Tylenchina</taxon>
        <taxon>Panagrolaimomorpha</taxon>
        <taxon>Strongyloidoidea</taxon>
        <taxon>Steinernematidae</taxon>
        <taxon>Steinernema</taxon>
    </lineage>
</organism>
<dbReference type="PANTHER" id="PTHR10127">
    <property type="entry name" value="DISCOIDIN, CUB, EGF, LAMININ , AND ZINC METALLOPROTEASE DOMAIN CONTAINING"/>
    <property type="match status" value="1"/>
</dbReference>
<dbReference type="SUPFAM" id="SSF55486">
    <property type="entry name" value="Metalloproteases ('zincins'), catalytic domain"/>
    <property type="match status" value="1"/>
</dbReference>
<sequence>MGMCHTIVGRYPIYPRDQFGYVYHNIYLVDKECSQEAGYPHEILHALGIDHTHKRYDRDDYLNYYANRTQPEWKEQFEKLTTNNSKTYGVPYDFNSVMHYQSQNGILEAKDELYHDAMGTNYIGIAHSDFLLLNRLYKCQDRCENSTTVCQNGGFVNSRNCTECICPMAFGGAFCEKLPDDSSLPWYYI</sequence>
<dbReference type="InterPro" id="IPR001506">
    <property type="entry name" value="Peptidase_M12A"/>
</dbReference>
<dbReference type="GO" id="GO:0006508">
    <property type="term" value="P:proteolysis"/>
    <property type="evidence" value="ECO:0007669"/>
    <property type="project" value="UniProtKB-KW"/>
</dbReference>
<comment type="cofactor">
    <cofactor evidence="6 7">
        <name>Zn(2+)</name>
        <dbReference type="ChEBI" id="CHEBI:29105"/>
    </cofactor>
    <text evidence="6 7">Binds 1 zinc ion per subunit.</text>
</comment>
<evidence type="ECO:0000259" key="8">
    <source>
        <dbReference type="PROSITE" id="PS51864"/>
    </source>
</evidence>
<keyword evidence="9" id="KW-1185">Reference proteome</keyword>
<dbReference type="Pfam" id="PF01400">
    <property type="entry name" value="Astacin"/>
    <property type="match status" value="1"/>
</dbReference>
<feature type="binding site" evidence="6">
    <location>
        <position position="41"/>
    </location>
    <ligand>
        <name>Zn(2+)</name>
        <dbReference type="ChEBI" id="CHEBI:29105"/>
        <note>catalytic</note>
    </ligand>
</feature>
<comment type="caution">
    <text evidence="6">Lacks conserved residue(s) required for the propagation of feature annotation.</text>
</comment>
<feature type="active site" evidence="6">
    <location>
        <position position="42"/>
    </location>
</feature>
<dbReference type="PROSITE" id="PS51864">
    <property type="entry name" value="ASTACIN"/>
    <property type="match status" value="1"/>
</dbReference>
<feature type="domain" description="Peptidase M12A" evidence="8">
    <location>
        <begin position="1"/>
        <end position="140"/>
    </location>
</feature>
<evidence type="ECO:0000313" key="10">
    <source>
        <dbReference type="WBParaSite" id="L893_g10295.t1"/>
    </source>
</evidence>
<proteinExistence type="predicted"/>
<feature type="binding site" evidence="6">
    <location>
        <position position="45"/>
    </location>
    <ligand>
        <name>Zn(2+)</name>
        <dbReference type="ChEBI" id="CHEBI:29105"/>
        <note>catalytic</note>
    </ligand>
</feature>
<dbReference type="InterPro" id="IPR024079">
    <property type="entry name" value="MetalloPept_cat_dom_sf"/>
</dbReference>
<evidence type="ECO:0000256" key="4">
    <source>
        <dbReference type="ARBA" id="ARBA00022833"/>
    </source>
</evidence>
<keyword evidence="4 6" id="KW-0862">Zinc</keyword>
<dbReference type="Gene3D" id="3.40.390.10">
    <property type="entry name" value="Collagenase (Catalytic Domain)"/>
    <property type="match status" value="1"/>
</dbReference>
<reference evidence="10" key="1">
    <citation type="submission" date="2016-11" db="UniProtKB">
        <authorList>
            <consortium name="WormBaseParasite"/>
        </authorList>
    </citation>
    <scope>IDENTIFICATION</scope>
</reference>
<dbReference type="WBParaSite" id="L893_g10295.t1">
    <property type="protein sequence ID" value="L893_g10295.t1"/>
    <property type="gene ID" value="L893_g10295"/>
</dbReference>
<keyword evidence="5 6" id="KW-0482">Metalloprotease</keyword>
<evidence type="ECO:0000256" key="5">
    <source>
        <dbReference type="ARBA" id="ARBA00023049"/>
    </source>
</evidence>
<dbReference type="EC" id="3.4.24.-" evidence="7"/>
<dbReference type="PANTHER" id="PTHR10127:SF780">
    <property type="entry name" value="METALLOENDOPEPTIDASE"/>
    <property type="match status" value="1"/>
</dbReference>
<dbReference type="Proteomes" id="UP000095287">
    <property type="component" value="Unplaced"/>
</dbReference>
<dbReference type="GO" id="GO:0008270">
    <property type="term" value="F:zinc ion binding"/>
    <property type="evidence" value="ECO:0007669"/>
    <property type="project" value="UniProtKB-UniRule"/>
</dbReference>
<keyword evidence="3 6" id="KW-0378">Hydrolase</keyword>
<evidence type="ECO:0000256" key="7">
    <source>
        <dbReference type="RuleBase" id="RU361183"/>
    </source>
</evidence>
<protein>
    <recommendedName>
        <fullName evidence="7">Metalloendopeptidase</fullName>
        <ecNumber evidence="7">3.4.24.-</ecNumber>
    </recommendedName>
</protein>
<keyword evidence="2 6" id="KW-0479">Metal-binding</keyword>
<evidence type="ECO:0000256" key="6">
    <source>
        <dbReference type="PROSITE-ProRule" id="PRU01211"/>
    </source>
</evidence>
<evidence type="ECO:0000256" key="2">
    <source>
        <dbReference type="ARBA" id="ARBA00022723"/>
    </source>
</evidence>
<evidence type="ECO:0000256" key="1">
    <source>
        <dbReference type="ARBA" id="ARBA00022670"/>
    </source>
</evidence>
<dbReference type="PRINTS" id="PR00480">
    <property type="entry name" value="ASTACIN"/>
</dbReference>
<feature type="binding site" evidence="6">
    <location>
        <position position="51"/>
    </location>
    <ligand>
        <name>Zn(2+)</name>
        <dbReference type="ChEBI" id="CHEBI:29105"/>
        <note>catalytic</note>
    </ligand>
</feature>
<accession>A0A1I7XWX3</accession>
<evidence type="ECO:0000256" key="3">
    <source>
        <dbReference type="ARBA" id="ARBA00022801"/>
    </source>
</evidence>
<dbReference type="AlphaFoldDB" id="A0A1I7XWX3"/>
<name>A0A1I7XWX3_9BILA</name>